<organism evidence="1 2">
    <name type="scientific">Micromonospora zingiberis</name>
    <dbReference type="NCBI Taxonomy" id="2053011"/>
    <lineage>
        <taxon>Bacteria</taxon>
        <taxon>Bacillati</taxon>
        <taxon>Actinomycetota</taxon>
        <taxon>Actinomycetes</taxon>
        <taxon>Micromonosporales</taxon>
        <taxon>Micromonosporaceae</taxon>
        <taxon>Micromonospora</taxon>
    </lineage>
</organism>
<protein>
    <submittedName>
        <fullName evidence="1">Uncharacterized protein</fullName>
    </submittedName>
</protein>
<dbReference type="AlphaFoldDB" id="A0A4R0GJ51"/>
<dbReference type="RefSeq" id="WP_131303601.1">
    <property type="nucleotide sequence ID" value="NZ_SJJR01000006.1"/>
</dbReference>
<evidence type="ECO:0000313" key="1">
    <source>
        <dbReference type="EMBL" id="TCB97554.1"/>
    </source>
</evidence>
<gene>
    <name evidence="1" type="ORF">E0H26_11590</name>
</gene>
<name>A0A4R0GJ51_9ACTN</name>
<evidence type="ECO:0000313" key="2">
    <source>
        <dbReference type="Proteomes" id="UP000292274"/>
    </source>
</evidence>
<dbReference type="EMBL" id="SJJR01000006">
    <property type="protein sequence ID" value="TCB97554.1"/>
    <property type="molecule type" value="Genomic_DNA"/>
</dbReference>
<proteinExistence type="predicted"/>
<keyword evidence="2" id="KW-1185">Reference proteome</keyword>
<comment type="caution">
    <text evidence="1">The sequence shown here is derived from an EMBL/GenBank/DDBJ whole genome shotgun (WGS) entry which is preliminary data.</text>
</comment>
<accession>A0A4R0GJ51</accession>
<dbReference type="OrthoDB" id="9837453at2"/>
<reference evidence="1 2" key="1">
    <citation type="submission" date="2019-02" db="EMBL/GenBank/DDBJ databases">
        <title>Jishengella sp. nov., isolated from a root of Zingiber montanum.</title>
        <authorList>
            <person name="Kuncharoen N."/>
            <person name="Kudo T."/>
            <person name="Masahiro Y."/>
            <person name="Ohkuma M."/>
            <person name="Tanasupawat S."/>
        </authorList>
    </citation>
    <scope>NUCLEOTIDE SEQUENCE [LARGE SCALE GENOMIC DNA]</scope>
    <source>
        <strain evidence="1 2">PLAI 1-1</strain>
    </source>
</reference>
<sequence>MSDVREKLTELPPRLNHVGTKLLNWIEHTMWEHGHHADEALLAMAEEILRLRAHLGRREQYLLDETALHPTLPARSDLQFGHAIHADTCTMCADDAGLFERLEALGRRSEAARVTYVSGTHDLINQLGQIKMRAKVGGEVPTTAKLVDAMLKALDKLGARARKAFQQ</sequence>
<dbReference type="Proteomes" id="UP000292274">
    <property type="component" value="Unassembled WGS sequence"/>
</dbReference>